<dbReference type="eggNOG" id="ENOG502RS1A">
    <property type="taxonomic scope" value="Eukaryota"/>
</dbReference>
<reference evidence="1 2" key="1">
    <citation type="journal article" date="2009" name="Genome Res.">
        <title>Comparative genomics of protoploid Saccharomycetaceae.</title>
        <authorList>
            <consortium name="The Genolevures Consortium"/>
            <person name="Souciet J.-L."/>
            <person name="Dujon B."/>
            <person name="Gaillardin C."/>
            <person name="Johnston M."/>
            <person name="Baret P.V."/>
            <person name="Cliften P."/>
            <person name="Sherman D.J."/>
            <person name="Weissenbach J."/>
            <person name="Westhof E."/>
            <person name="Wincker P."/>
            <person name="Jubin C."/>
            <person name="Poulain J."/>
            <person name="Barbe V."/>
            <person name="Segurens B."/>
            <person name="Artiguenave F."/>
            <person name="Anthouard V."/>
            <person name="Vacherie B."/>
            <person name="Val M.-E."/>
            <person name="Fulton R.S."/>
            <person name="Minx P."/>
            <person name="Wilson R."/>
            <person name="Durrens P."/>
            <person name="Jean G."/>
            <person name="Marck C."/>
            <person name="Martin T."/>
            <person name="Nikolski M."/>
            <person name="Rolland T."/>
            <person name="Seret M.-L."/>
            <person name="Casaregola S."/>
            <person name="Despons L."/>
            <person name="Fairhead C."/>
            <person name="Fischer G."/>
            <person name="Lafontaine I."/>
            <person name="Leh V."/>
            <person name="Lemaire M."/>
            <person name="de Montigny J."/>
            <person name="Neuveglise C."/>
            <person name="Thierry A."/>
            <person name="Blanc-Lenfle I."/>
            <person name="Bleykasten C."/>
            <person name="Diffels J."/>
            <person name="Fritsch E."/>
            <person name="Frangeul L."/>
            <person name="Goeffon A."/>
            <person name="Jauniaux N."/>
            <person name="Kachouri-Lafond R."/>
            <person name="Payen C."/>
            <person name="Potier S."/>
            <person name="Pribylova L."/>
            <person name="Ozanne C."/>
            <person name="Richard G.-F."/>
            <person name="Sacerdot C."/>
            <person name="Straub M.-L."/>
            <person name="Talla E."/>
        </authorList>
    </citation>
    <scope>NUCLEOTIDE SEQUENCE [LARGE SCALE GENOMIC DNA]</scope>
    <source>
        <strain evidence="2">ATCC 56472 / CBS 6340 / NRRL Y-8284</strain>
    </source>
</reference>
<dbReference type="FunCoup" id="C5DHT1">
    <property type="interactions" value="11"/>
</dbReference>
<protein>
    <submittedName>
        <fullName evidence="1">KLTH0E06886p</fullName>
    </submittedName>
</protein>
<gene>
    <name evidence="1" type="ordered locus">KLTH0E06886g</name>
</gene>
<evidence type="ECO:0000313" key="2">
    <source>
        <dbReference type="Proteomes" id="UP000002036"/>
    </source>
</evidence>
<dbReference type="KEGG" id="lth:KLTH0E06886g"/>
<organism evidence="1 2">
    <name type="scientific">Lachancea thermotolerans (strain ATCC 56472 / CBS 6340 / NRRL Y-8284)</name>
    <name type="common">Yeast</name>
    <name type="synonym">Kluyveromyces thermotolerans</name>
    <dbReference type="NCBI Taxonomy" id="559295"/>
    <lineage>
        <taxon>Eukaryota</taxon>
        <taxon>Fungi</taxon>
        <taxon>Dikarya</taxon>
        <taxon>Ascomycota</taxon>
        <taxon>Saccharomycotina</taxon>
        <taxon>Saccharomycetes</taxon>
        <taxon>Saccharomycetales</taxon>
        <taxon>Saccharomycetaceae</taxon>
        <taxon>Lachancea</taxon>
    </lineage>
</organism>
<dbReference type="HOGENOM" id="CLU_564068_0_0_1"/>
<dbReference type="EMBL" id="CU928169">
    <property type="protein sequence ID" value="CAR23342.1"/>
    <property type="molecule type" value="Genomic_DNA"/>
</dbReference>
<dbReference type="OrthoDB" id="128867at2759"/>
<sequence length="503" mass="56686">MANALNIPGFYFDPEKNRYFKVTTQSVTHADQKYGREKIRDDQEKSRHKNEQAQICEIRGKRLHEVEFRLMNPLVRAFPEELAKYCLSDGGVNFDSYQALSNTYAVFKHGEEIEDFEYVEKRGFWSDVTPTIGAVPQKAKFITLLPCSNAAIVVTNYLCVLLVELQGGARYIHRRDLAAGAESEVVAVHLRGNSLCIFGKPINQTDTAFIVINLSNEPPLLTHTFHYSGRKHEILDAIANDSEQVFLAQKNVLVASTTSDRKTTAPRWHTLYKAKSDIMSLEMDYTSSTFQSIPTRGWLGTRNGEVYQWKNSLENKNSSAKLIYPLRDLSVLSLKGINDDYLLVSLVGKQAQVLYILPKKAHKLTSRRHPAVLSLRTTFRNFSKETEIIEASSDGRFVIYGHVGDISSGGGFEVFSTLASDNLANKRHPDTVTPVYFPLRTMHQCFPPSTLDSVRSLLRVELHDVQKGNLYFGQMSSKDGIAVSLLTEDFDTAGISMRNSRLL</sequence>
<dbReference type="STRING" id="559295.C5DHT1"/>
<keyword evidence="2" id="KW-1185">Reference proteome</keyword>
<dbReference type="AlphaFoldDB" id="C5DHT1"/>
<dbReference type="GeneID" id="8291934"/>
<dbReference type="InParanoid" id="C5DHT1"/>
<dbReference type="Proteomes" id="UP000002036">
    <property type="component" value="Chromosome E"/>
</dbReference>
<name>C5DHT1_LACTC</name>
<evidence type="ECO:0000313" key="1">
    <source>
        <dbReference type="EMBL" id="CAR23342.1"/>
    </source>
</evidence>
<dbReference type="RefSeq" id="XP_002553779.1">
    <property type="nucleotide sequence ID" value="XM_002553733.1"/>
</dbReference>
<accession>C5DHT1</accession>
<proteinExistence type="predicted"/>